<reference evidence="3" key="1">
    <citation type="submission" date="2016-10" db="EMBL/GenBank/DDBJ databases">
        <authorList>
            <person name="Varghese N."/>
            <person name="Submissions S."/>
        </authorList>
    </citation>
    <scope>NUCLEOTIDE SEQUENCE [LARGE SCALE GENOMIC DNA]</scope>
    <source>
        <strain evidence="3">IBRC-M 10043</strain>
    </source>
</reference>
<dbReference type="Proteomes" id="UP000198775">
    <property type="component" value="Unassembled WGS sequence"/>
</dbReference>
<evidence type="ECO:0000313" key="2">
    <source>
        <dbReference type="EMBL" id="SEO99106.1"/>
    </source>
</evidence>
<dbReference type="AlphaFoldDB" id="A0A1H8U7Q0"/>
<dbReference type="EMBL" id="FOCX01000026">
    <property type="protein sequence ID" value="SEO99106.1"/>
    <property type="molecule type" value="Genomic_DNA"/>
</dbReference>
<dbReference type="RefSeq" id="WP_139203605.1">
    <property type="nucleotide sequence ID" value="NZ_FOCX01000026.1"/>
</dbReference>
<accession>A0A1H8U7Q0</accession>
<keyword evidence="3" id="KW-1185">Reference proteome</keyword>
<organism evidence="2 3">
    <name type="scientific">Halorientalis persicus</name>
    <dbReference type="NCBI Taxonomy" id="1367881"/>
    <lineage>
        <taxon>Archaea</taxon>
        <taxon>Methanobacteriati</taxon>
        <taxon>Methanobacteriota</taxon>
        <taxon>Stenosarchaea group</taxon>
        <taxon>Halobacteria</taxon>
        <taxon>Halobacteriales</taxon>
        <taxon>Haloarculaceae</taxon>
        <taxon>Halorientalis</taxon>
    </lineage>
</organism>
<sequence length="85" mass="9484">MSNNSQPDPEWEVGIRAWGPDDEPGEARWDHFHPNAPDKETAKERAVEEAKSGLYSLIGRQDGYEVYQVAGPFEPDPTTPDGDQT</sequence>
<feature type="region of interest" description="Disordered" evidence="1">
    <location>
        <begin position="1"/>
        <end position="28"/>
    </location>
</feature>
<protein>
    <submittedName>
        <fullName evidence="2">Uncharacterized protein</fullName>
    </submittedName>
</protein>
<proteinExistence type="predicted"/>
<evidence type="ECO:0000256" key="1">
    <source>
        <dbReference type="SAM" id="MobiDB-lite"/>
    </source>
</evidence>
<dbReference type="OrthoDB" id="385899at2157"/>
<gene>
    <name evidence="2" type="ORF">SAMN05216388_10268</name>
</gene>
<evidence type="ECO:0000313" key="3">
    <source>
        <dbReference type="Proteomes" id="UP000198775"/>
    </source>
</evidence>
<name>A0A1H8U7Q0_9EURY</name>